<dbReference type="PROSITE" id="PS50186">
    <property type="entry name" value="DEP"/>
    <property type="match status" value="1"/>
</dbReference>
<reference evidence="7 8" key="1">
    <citation type="journal article" date="2018" name="Nat. Ecol. Evol.">
        <title>Pezizomycetes genomes reveal the molecular basis of ectomycorrhizal truffle lifestyle.</title>
        <authorList>
            <person name="Murat C."/>
            <person name="Payen T."/>
            <person name="Noel B."/>
            <person name="Kuo A."/>
            <person name="Morin E."/>
            <person name="Chen J."/>
            <person name="Kohler A."/>
            <person name="Krizsan K."/>
            <person name="Balestrini R."/>
            <person name="Da Silva C."/>
            <person name="Montanini B."/>
            <person name="Hainaut M."/>
            <person name="Levati E."/>
            <person name="Barry K.W."/>
            <person name="Belfiori B."/>
            <person name="Cichocki N."/>
            <person name="Clum A."/>
            <person name="Dockter R.B."/>
            <person name="Fauchery L."/>
            <person name="Guy J."/>
            <person name="Iotti M."/>
            <person name="Le Tacon F."/>
            <person name="Lindquist E.A."/>
            <person name="Lipzen A."/>
            <person name="Malagnac F."/>
            <person name="Mello A."/>
            <person name="Molinier V."/>
            <person name="Miyauchi S."/>
            <person name="Poulain J."/>
            <person name="Riccioni C."/>
            <person name="Rubini A."/>
            <person name="Sitrit Y."/>
            <person name="Splivallo R."/>
            <person name="Traeger S."/>
            <person name="Wang M."/>
            <person name="Zifcakova L."/>
            <person name="Wipf D."/>
            <person name="Zambonelli A."/>
            <person name="Paolocci F."/>
            <person name="Nowrousian M."/>
            <person name="Ottonello S."/>
            <person name="Baldrian P."/>
            <person name="Spatafora J.W."/>
            <person name="Henrissat B."/>
            <person name="Nagy L.G."/>
            <person name="Aury J.M."/>
            <person name="Wincker P."/>
            <person name="Grigoriev I.V."/>
            <person name="Bonfante P."/>
            <person name="Martin F.M."/>
        </authorList>
    </citation>
    <scope>NUCLEOTIDE SEQUENCE [LARGE SCALE GENOMIC DNA]</scope>
    <source>
        <strain evidence="7 8">120613-1</strain>
    </source>
</reference>
<evidence type="ECO:0000256" key="3">
    <source>
        <dbReference type="ARBA" id="ARBA00018529"/>
    </source>
</evidence>
<dbReference type="InterPro" id="IPR036390">
    <property type="entry name" value="WH_DNA-bd_sf"/>
</dbReference>
<dbReference type="GO" id="GO:1904262">
    <property type="term" value="P:negative regulation of TORC1 signaling"/>
    <property type="evidence" value="ECO:0007669"/>
    <property type="project" value="TreeGrafter"/>
</dbReference>
<comment type="similarity">
    <text evidence="2">Belongs to the IML1 family.</text>
</comment>
<evidence type="ECO:0000256" key="4">
    <source>
        <dbReference type="ARBA" id="ARBA00021881"/>
    </source>
</evidence>
<feature type="compositionally biased region" description="Low complexity" evidence="5">
    <location>
        <begin position="434"/>
        <end position="444"/>
    </location>
</feature>
<dbReference type="GO" id="GO:0005096">
    <property type="term" value="F:GTPase activator activity"/>
    <property type="evidence" value="ECO:0007669"/>
    <property type="project" value="InterPro"/>
</dbReference>
<dbReference type="SMART" id="SM00049">
    <property type="entry name" value="DEP"/>
    <property type="match status" value="1"/>
</dbReference>
<feature type="region of interest" description="Disordered" evidence="5">
    <location>
        <begin position="883"/>
        <end position="921"/>
    </location>
</feature>
<protein>
    <recommendedName>
        <fullName evidence="3">Vacuolar membrane-associated protein IML1</fullName>
    </recommendedName>
    <alternativeName>
        <fullName evidence="4">Vacuolar membrane-associated protein iml1</fullName>
    </alternativeName>
</protein>
<dbReference type="Gene3D" id="1.10.10.10">
    <property type="entry name" value="Winged helix-like DNA-binding domain superfamily/Winged helix DNA-binding domain"/>
    <property type="match status" value="1"/>
</dbReference>
<evidence type="ECO:0000313" key="7">
    <source>
        <dbReference type="EMBL" id="RPA90695.1"/>
    </source>
</evidence>
<proteinExistence type="inferred from homology"/>
<dbReference type="CDD" id="cd04449">
    <property type="entry name" value="DEP_DEPDC5-like"/>
    <property type="match status" value="1"/>
</dbReference>
<dbReference type="STRING" id="1336337.A0A3N4IXY3"/>
<feature type="domain" description="DEP" evidence="6">
    <location>
        <begin position="1365"/>
        <end position="1440"/>
    </location>
</feature>
<dbReference type="PANTHER" id="PTHR13179:SF8">
    <property type="entry name" value="GATOR COMPLEX PROTEIN DEPDC5"/>
    <property type="match status" value="1"/>
</dbReference>
<dbReference type="GO" id="GO:0010508">
    <property type="term" value="P:positive regulation of autophagy"/>
    <property type="evidence" value="ECO:0007669"/>
    <property type="project" value="TreeGrafter"/>
</dbReference>
<sequence length="1846" mass="204583">MSTTTNLHPPSSHAPPQTPLTPTTRHMVLWIHDPDGSPTLSKREAVLNYELFPPHVARPGDIAEVKLMSSSSTGNVSDDSIAMGGEAMERKKSYTNSMMEEEGTGVGGRVGGGVGGGSTKVENKFLFVIRELEPEQRAKPNLQISLARHVADLFGFHSRATVTVTIIDKNLHEASHVEIYFRDQYISRSDMWRMTTTLLTDTCPYNSQKLLFISSIRGSVGNIWVRGQKVQSAYFSPRTVPIFRSESARYVLFVQMSREMWHFDTDDGGDGDQGEGGGGGVGGEIVFNKLINGFLPELFKRWKRINAHHLVSIVLFTRVVYEHGEPVGILNGDGKESEEFLGTPGGINIGEGRRYRDFYRVVVSSMASSDWTIILHRLKKEFSVFLRDILVLPITDDEFPLESDQTTPGSSAADSMASRPGTPSVPTFVDMLRPASSSTSSQPSPRIPPHKSIPSAQRKKQPRMIITGRPSAAIHGNILEAINLATLQFSKDYVDRDLVRTGISVVIITPGTGHFEVDYDMLKATTEGLIMNGMGVDLVCLSKVPLHTVPLFKYRSPIPISVLAKQEQCSPKGFPPGLSPPKVTITPSGAMTPDRSQGELVYAVPHWIDISFWSAASEKKINKRGRIEKKKEKKKSTGGFRARAKVYELQMMGIMENEISEISIPFLHDNPFWKPLPTEEEQAQTDGSNTKGSVKPGTATGTAIPARFLKEAFKWMDDYDDAVFRPLPDLKAREKAALDRRIGGEDAEKIEKTLEEVDPLVLGTSFHGEAPGRQVSLPGGAFFDRKMKERRPELESPIESREETPDTNVTGTPSVAPPSSGLLKPSRLGLVRNISFGFKSWGAAKATAKTGIVSAEATAVAAGSPGAGSSAVMVTRGFDTSEAVAPKSPLSPRTTHLDESPTIGAGGSLRSPEKLGWGSRPISIKNNAMTSLEAAGRDRDRRRNFVGSPLDRASALRERERESLDILKAASLTRHGRPSIDLVANAEKTAAIPPTVSPTSALSPWVQVLNPSNPKKNTPSAVNQFRRWHHVFPKPIKISTVKWKSLCSPAALPLTTEHFPSAEQLRDEYQENPYVISQNADYDEIEGISSSNREELVRAMISQRLAQGFQIVVGSAVAEATAGRGGDADIYSKTYMVKAGSSCFMSLGSQIHQLICDEEYNVEVKRYVRKPTTAIGLSKFTIAEEYISYMKTVMSEQYIPVKTAFRLPIAEYNWNYVDQYIGGYEDTLTEQLRYWRARFVLIPNDPPESARRGGLLGHYNNGELNDEEIRLEGIRRLTQIFQRNRYIPPEEKQYEIFGRRKAKEKNPLQILYKTVDPSVVVAQELESLPLIEDPTNNMRRSQLLTTEMFEKKNLDLKAIAQELQGPKGVRLQDRRWHLKFHSNCFIGEEMVTWIVENFKDVVTRQEAEEIGLKLFKAGLFQHVDKRHQFRDGNYFYRIAEAYSSTPRPTSKGGWFGGFKSDKSVPSTPAFDIASSPLRSRSSTMMTDEGSETSSMSGYRTPTPTPTTKKKVEVELSKVMKYDIDPSRKSYRKELINLHYDRLHNPDNCYHIRIDWMNTTAKLIEDQLASWARTVDRYGLKLVEAPIDEVSTIPRTNPFRSPYIFKFCIPPPPPPPMPSTISPTTESMDFSTILSPTPPPHHPHYQNDNHFYHRLALRKLGFVLDTEAAKNFPPTVSVKYSWGTPNYHYSQYIHRSGVIFCQITDDGSFLLMANRQYTIRTTMLYPPPAIALGSGADVTPETVKDEVENFCKDPEALRKFYDEVNGRAGGGTAAGAGSILGGNSMGILGSPVIGPVGAGSPTMGTSVVHAHGVGRTTSMKSGRSSIVDLVPEDFVLGRGGYEPGPGR</sequence>
<feature type="compositionally biased region" description="Polar residues" evidence="5">
    <location>
        <begin position="403"/>
        <end position="413"/>
    </location>
</feature>
<dbReference type="OrthoDB" id="39497at2759"/>
<dbReference type="InterPro" id="IPR000591">
    <property type="entry name" value="DEP_dom"/>
</dbReference>
<dbReference type="GO" id="GO:1990130">
    <property type="term" value="C:GATOR1 complex"/>
    <property type="evidence" value="ECO:0007669"/>
    <property type="project" value="TreeGrafter"/>
</dbReference>
<evidence type="ECO:0000259" key="6">
    <source>
        <dbReference type="PROSITE" id="PS50186"/>
    </source>
</evidence>
<dbReference type="PANTHER" id="PTHR13179">
    <property type="entry name" value="DEP DOMAIN CONTAINING PROTEIN 5"/>
    <property type="match status" value="1"/>
</dbReference>
<dbReference type="GO" id="GO:0035556">
    <property type="term" value="P:intracellular signal transduction"/>
    <property type="evidence" value="ECO:0007669"/>
    <property type="project" value="InterPro"/>
</dbReference>
<dbReference type="SUPFAM" id="SSF46785">
    <property type="entry name" value="Winged helix' DNA-binding domain"/>
    <property type="match status" value="1"/>
</dbReference>
<dbReference type="GO" id="GO:0005774">
    <property type="term" value="C:vacuolar membrane"/>
    <property type="evidence" value="ECO:0007669"/>
    <property type="project" value="UniProtKB-SubCell"/>
</dbReference>
<dbReference type="Pfam" id="PF00610">
    <property type="entry name" value="DEP"/>
    <property type="match status" value="1"/>
</dbReference>
<keyword evidence="8" id="KW-1185">Reference proteome</keyword>
<dbReference type="InterPro" id="IPR048255">
    <property type="entry name" value="IML1_N"/>
</dbReference>
<evidence type="ECO:0000256" key="5">
    <source>
        <dbReference type="SAM" id="MobiDB-lite"/>
    </source>
</evidence>
<feature type="compositionally biased region" description="Basic and acidic residues" evidence="5">
    <location>
        <begin position="790"/>
        <end position="804"/>
    </location>
</feature>
<dbReference type="Proteomes" id="UP000276215">
    <property type="component" value="Unassembled WGS sequence"/>
</dbReference>
<feature type="compositionally biased region" description="Polar residues" evidence="5">
    <location>
        <begin position="1477"/>
        <end position="1499"/>
    </location>
</feature>
<dbReference type="EMBL" id="ML120517">
    <property type="protein sequence ID" value="RPA90695.1"/>
    <property type="molecule type" value="Genomic_DNA"/>
</dbReference>
<feature type="region of interest" description="Disordered" evidence="5">
    <location>
        <begin position="401"/>
        <end position="462"/>
    </location>
</feature>
<feature type="region of interest" description="Disordered" evidence="5">
    <location>
        <begin position="790"/>
        <end position="821"/>
    </location>
</feature>
<feature type="region of interest" description="Disordered" evidence="5">
    <location>
        <begin position="1"/>
        <end position="22"/>
    </location>
</feature>
<evidence type="ECO:0000256" key="2">
    <source>
        <dbReference type="ARBA" id="ARBA00005643"/>
    </source>
</evidence>
<feature type="region of interest" description="Disordered" evidence="5">
    <location>
        <begin position="1477"/>
        <end position="1508"/>
    </location>
</feature>
<dbReference type="InterPro" id="IPR036388">
    <property type="entry name" value="WH-like_DNA-bd_sf"/>
</dbReference>
<evidence type="ECO:0000313" key="8">
    <source>
        <dbReference type="Proteomes" id="UP000276215"/>
    </source>
</evidence>
<organism evidence="7 8">
    <name type="scientific">Choiromyces venosus 120613-1</name>
    <dbReference type="NCBI Taxonomy" id="1336337"/>
    <lineage>
        <taxon>Eukaryota</taxon>
        <taxon>Fungi</taxon>
        <taxon>Dikarya</taxon>
        <taxon>Ascomycota</taxon>
        <taxon>Pezizomycotina</taxon>
        <taxon>Pezizomycetes</taxon>
        <taxon>Pezizales</taxon>
        <taxon>Tuberaceae</taxon>
        <taxon>Choiromyces</taxon>
    </lineage>
</organism>
<dbReference type="Pfam" id="PF12257">
    <property type="entry name" value="IML1"/>
    <property type="match status" value="1"/>
</dbReference>
<gene>
    <name evidence="7" type="ORF">L873DRAFT_1753434</name>
</gene>
<dbReference type="InterPro" id="IPR027244">
    <property type="entry name" value="IML1"/>
</dbReference>
<evidence type="ECO:0000256" key="1">
    <source>
        <dbReference type="ARBA" id="ARBA00004148"/>
    </source>
</evidence>
<accession>A0A3N4IXY3</accession>
<feature type="region of interest" description="Disordered" evidence="5">
    <location>
        <begin position="679"/>
        <end position="699"/>
    </location>
</feature>
<comment type="subcellular location">
    <subcellularLocation>
        <location evidence="1">Vacuole membrane</location>
        <topology evidence="1">Peripheral membrane protein</topology>
    </subcellularLocation>
</comment>
<name>A0A3N4IXY3_9PEZI</name>